<feature type="compositionally biased region" description="Acidic residues" evidence="1">
    <location>
        <begin position="86"/>
        <end position="101"/>
    </location>
</feature>
<protein>
    <submittedName>
        <fullName evidence="2">Uncharacterized protein</fullName>
    </submittedName>
</protein>
<accession>C7Z7V0</accession>
<evidence type="ECO:0000313" key="3">
    <source>
        <dbReference type="Proteomes" id="UP000005206"/>
    </source>
</evidence>
<dbReference type="HOGENOM" id="CLU_1496623_0_0_1"/>
<dbReference type="KEGG" id="nhe:NECHADRAFT_79566"/>
<dbReference type="EMBL" id="GG698911">
    <property type="protein sequence ID" value="EEU39889.1"/>
    <property type="molecule type" value="Genomic_DNA"/>
</dbReference>
<organism evidence="2 3">
    <name type="scientific">Fusarium vanettenii (strain ATCC MYA-4622 / CBS 123669 / FGSC 9596 / NRRL 45880 / 77-13-4)</name>
    <name type="common">Fusarium solani subsp. pisi</name>
    <dbReference type="NCBI Taxonomy" id="660122"/>
    <lineage>
        <taxon>Eukaryota</taxon>
        <taxon>Fungi</taxon>
        <taxon>Dikarya</taxon>
        <taxon>Ascomycota</taxon>
        <taxon>Pezizomycotina</taxon>
        <taxon>Sordariomycetes</taxon>
        <taxon>Hypocreomycetidae</taxon>
        <taxon>Hypocreales</taxon>
        <taxon>Nectriaceae</taxon>
        <taxon>Fusarium</taxon>
        <taxon>Fusarium solani species complex</taxon>
        <taxon>Fusarium vanettenii</taxon>
    </lineage>
</organism>
<proteinExistence type="predicted"/>
<dbReference type="RefSeq" id="XP_003045602.1">
    <property type="nucleotide sequence ID" value="XM_003045556.1"/>
</dbReference>
<gene>
    <name evidence="2" type="ORF">NECHADRAFT_79566</name>
</gene>
<name>C7Z7V0_FUSV7</name>
<reference evidence="2 3" key="1">
    <citation type="journal article" date="2009" name="PLoS Genet.">
        <title>The genome of Nectria haematococca: contribution of supernumerary chromosomes to gene expansion.</title>
        <authorList>
            <person name="Coleman J.J."/>
            <person name="Rounsley S.D."/>
            <person name="Rodriguez-Carres M."/>
            <person name="Kuo A."/>
            <person name="Wasmann C.C."/>
            <person name="Grimwood J."/>
            <person name="Schmutz J."/>
            <person name="Taga M."/>
            <person name="White G.J."/>
            <person name="Zhou S."/>
            <person name="Schwartz D.C."/>
            <person name="Freitag M."/>
            <person name="Ma L.J."/>
            <person name="Danchin E.G."/>
            <person name="Henrissat B."/>
            <person name="Coutinho P.M."/>
            <person name="Nelson D.R."/>
            <person name="Straney D."/>
            <person name="Napoli C.A."/>
            <person name="Barker B.M."/>
            <person name="Gribskov M."/>
            <person name="Rep M."/>
            <person name="Kroken S."/>
            <person name="Molnar I."/>
            <person name="Rensing C."/>
            <person name="Kennell J.C."/>
            <person name="Zamora J."/>
            <person name="Farman M.L."/>
            <person name="Selker E.U."/>
            <person name="Salamov A."/>
            <person name="Shapiro H."/>
            <person name="Pangilinan J."/>
            <person name="Lindquist E."/>
            <person name="Lamers C."/>
            <person name="Grigoriev I.V."/>
            <person name="Geiser D.M."/>
            <person name="Covert S.F."/>
            <person name="Temporini E."/>
            <person name="Vanetten H.D."/>
        </authorList>
    </citation>
    <scope>NUCLEOTIDE SEQUENCE [LARGE SCALE GENOMIC DNA]</scope>
    <source>
        <strain evidence="3">ATCC MYA-4622 / CBS 123669 / FGSC 9596 / NRRL 45880 / 77-13-4</strain>
    </source>
</reference>
<feature type="compositionally biased region" description="Polar residues" evidence="1">
    <location>
        <begin position="103"/>
        <end position="123"/>
    </location>
</feature>
<evidence type="ECO:0000313" key="2">
    <source>
        <dbReference type="EMBL" id="EEU39889.1"/>
    </source>
</evidence>
<feature type="compositionally biased region" description="Polar residues" evidence="1">
    <location>
        <begin position="165"/>
        <end position="180"/>
    </location>
</feature>
<dbReference type="GeneID" id="9672630"/>
<keyword evidence="3" id="KW-1185">Reference proteome</keyword>
<evidence type="ECO:0000256" key="1">
    <source>
        <dbReference type="SAM" id="MobiDB-lite"/>
    </source>
</evidence>
<dbReference type="AlphaFoldDB" id="C7Z7V0"/>
<dbReference type="VEuPathDB" id="FungiDB:NECHADRAFT_79566"/>
<dbReference type="InParanoid" id="C7Z7V0"/>
<dbReference type="OrthoDB" id="4985941at2759"/>
<sequence length="180" mass="20194">MCQAVRYVYPGCGHPIRPDSDTWYLERCRIAHDTDSNCWLPRSPPPEFMQERVYHGEDLAEECATCLTLNAWDDDDAVRAWGSFFEGEESDVEDEDEEGDSDAGNTAQQDTTQRPTRADTSAGPSAEELREAEDLQWAINKMIEIDSDAGGETPPSPENRRLGSASMNLQSSQPSEMEYH</sequence>
<feature type="region of interest" description="Disordered" evidence="1">
    <location>
        <begin position="83"/>
        <end position="180"/>
    </location>
</feature>
<dbReference type="Proteomes" id="UP000005206">
    <property type="component" value="Chromosome 4"/>
</dbReference>
<dbReference type="eggNOG" id="ENOG502TGUQ">
    <property type="taxonomic scope" value="Eukaryota"/>
</dbReference>